<dbReference type="AlphaFoldDB" id="Q7NSB6"/>
<reference evidence="1 2" key="1">
    <citation type="journal article" date="2003" name="Proc. Natl. Acad. Sci. U.S.A.">
        <title>The complete genome sequence of Chromobacterium violaceum reveals remarkable and exploitable bacterial adaptability.</title>
        <authorList>
            <person name="Vasconcelos A.T.R."/>
            <person name="de Almeida D.F."/>
            <person name="Almeida F.C."/>
            <person name="de Almeida L.G.P."/>
            <person name="de Almeida R."/>
            <person name="Goncalves J.A.A."/>
            <person name="Andrade E.M."/>
            <person name="Antonio R.V."/>
            <person name="Araripe J."/>
            <person name="de Araujo M.F.F."/>
            <person name="Filho S.A."/>
            <person name="Azevedo V."/>
            <person name="Batista A.J."/>
            <person name="Bataus L.A.M."/>
            <person name="Batista J.S."/>
            <person name="Belo A."/>
            <person name="vander Berg C."/>
            <person name="Blamey J."/>
            <person name="Bogo M."/>
            <person name="Bonato S."/>
            <person name="Bordignon J."/>
            <person name="Brito C.A."/>
            <person name="Brocchi M."/>
            <person name="Burity H.A."/>
            <person name="Camargo A.A."/>
            <person name="Cardoso D.D.P."/>
            <person name="Carneiro N.P."/>
            <person name="Carraro D.M."/>
            <person name="Carvalho C.M.B."/>
            <person name="Cascardo J.C.M."/>
            <person name="Cavada B.S."/>
            <person name="Chueire L.M.O."/>
            <person name="Pasa T.B.C."/>
            <person name="Duran N."/>
            <person name="Fagundes N."/>
            <person name="Falcao C.L."/>
            <person name="Fantinatti F."/>
            <person name="Farias I.P."/>
            <person name="Felipe M.S.S."/>
            <person name="Ferrari L.P."/>
            <person name="Ferro J.A."/>
            <person name="Ferro M.I.T."/>
            <person name="Franco G.R."/>
            <person name="Freitas N.S.A."/>
            <person name="Furlan L.R."/>
            <person name="Gazzinelli R.T."/>
            <person name="Gomes E.A."/>
            <person name="Goncalves P.R."/>
            <person name="Grangeiro T.B."/>
            <person name="Grattapaglia D."/>
            <person name="Grisard E.C."/>
            <person name="Guimaraes C.T."/>
            <person name="Hanna E.S."/>
            <person name="Hungria M."/>
            <person name="Jardim S.N."/>
            <person name="Laurino J."/>
            <person name="Leoi L.C.T."/>
            <person name="Fassarella L."/>
            <person name="Lima A."/>
            <person name="Loureiro M.F."/>
            <person name="Lyra M.C.P."/>
            <person name="Macedo M."/>
            <person name="Madeira H.M.F."/>
            <person name="Manfio G.P."/>
            <person name="Maranhao A.Q."/>
            <person name="Martins W.S."/>
            <person name="di Mauro S.M.Z."/>
            <person name="de Medeiros S.R.B."/>
            <person name="Meissner R.D.V."/>
            <person name="Menck C.F.M."/>
            <person name="Moreira M.A.M."/>
            <person name="Nascimento F.F."/>
            <person name="Nicolas M.F."/>
            <person name="Oliveira J.G."/>
            <person name="Oliveira S.C."/>
            <person name="Paixao R.F.C."/>
            <person name="Parente J.A."/>
            <person name="Pedrosa F.O."/>
            <person name="Pena S.J.D."/>
            <person name="Perreira J.O."/>
            <person name="Perreira M."/>
            <person name="Pinto L.S.R.C."/>
            <person name="Pinto L.S."/>
            <person name="Porto J.I.R."/>
            <person name="Potrich D.P."/>
            <person name="Neto C.E.R."/>
            <person name="Reis A.M.M."/>
            <person name="Rigo L.U."/>
            <person name="Rondinelli E."/>
            <person name="dos Santos E.B.P."/>
            <person name="Santos F.R."/>
            <person name="Schneider M.P.C."/>
            <person name="Seuanez H.N."/>
            <person name="Silva A.M.R."/>
            <person name="da Silva A.L.C."/>
            <person name="Silva D.W."/>
            <person name="Silva R."/>
            <person name="Simoes I.C."/>
            <person name="Simon D."/>
            <person name="Soares C.M.A."/>
            <person name="Soares R.B.A."/>
            <person name="Souza E.M."/>
            <person name="Souza K.R.L."/>
            <person name="Souza R.C."/>
            <person name="Steffens M.B.R."/>
            <person name="Steindel M."/>
            <person name="Teixeira S.R."/>
            <person name="Urmenyi T."/>
            <person name="Vettore A."/>
            <person name="Wassem R."/>
            <person name="Zaha A."/>
            <person name="Simpson A.J.G."/>
        </authorList>
    </citation>
    <scope>NUCLEOTIDE SEQUENCE [LARGE SCALE GENOMIC DNA]</scope>
    <source>
        <strain evidence="2">ATCC 12472 / DSM 30191 / JCM 1249 / NBRC 12614 / NCIMB 9131 / NCTC 9757</strain>
    </source>
</reference>
<gene>
    <name evidence="1" type="ordered locus">CV_3510</name>
</gene>
<dbReference type="STRING" id="243365.CV_3510"/>
<keyword evidence="2" id="KW-1185">Reference proteome</keyword>
<organism evidence="1 2">
    <name type="scientific">Chromobacterium violaceum (strain ATCC 12472 / DSM 30191 / JCM 1249 / CCUG 213 / NBRC 12614 / NCIMB 9131 / NCTC 9757 / MK)</name>
    <dbReference type="NCBI Taxonomy" id="243365"/>
    <lineage>
        <taxon>Bacteria</taxon>
        <taxon>Pseudomonadati</taxon>
        <taxon>Pseudomonadota</taxon>
        <taxon>Betaproteobacteria</taxon>
        <taxon>Neisseriales</taxon>
        <taxon>Chromobacteriaceae</taxon>
        <taxon>Chromobacterium</taxon>
    </lineage>
</organism>
<proteinExistence type="predicted"/>
<protein>
    <submittedName>
        <fullName evidence="1">Uncharacterized protein</fullName>
    </submittedName>
</protein>
<dbReference type="EMBL" id="AE016825">
    <property type="protein sequence ID" value="AAQ61171.1"/>
    <property type="molecule type" value="Genomic_DNA"/>
</dbReference>
<dbReference type="KEGG" id="cvi:CV_3510"/>
<sequence>MAPRAETWPRRDFTLLPFCGAVLCHQGNARYNDENIRAEGWAAPVRRGDPGPRNFFEYSRKKRKGTATQ</sequence>
<dbReference type="Proteomes" id="UP000001424">
    <property type="component" value="Chromosome"/>
</dbReference>
<dbReference type="HOGENOM" id="CLU_2768328_0_0_4"/>
<accession>Q7NSB6</accession>
<evidence type="ECO:0000313" key="1">
    <source>
        <dbReference type="EMBL" id="AAQ61171.1"/>
    </source>
</evidence>
<name>Q7NSB6_CHRVO</name>
<evidence type="ECO:0000313" key="2">
    <source>
        <dbReference type="Proteomes" id="UP000001424"/>
    </source>
</evidence>